<dbReference type="OrthoDB" id="9971254at2759"/>
<dbReference type="InterPro" id="IPR043708">
    <property type="entry name" value="DUF5648"/>
</dbReference>
<evidence type="ECO:0000313" key="3">
    <source>
        <dbReference type="EMBL" id="RDB24160.1"/>
    </source>
</evidence>
<name>A0A369JSG0_HYPMA</name>
<evidence type="ECO:0000259" key="2">
    <source>
        <dbReference type="Pfam" id="PF18885"/>
    </source>
</evidence>
<protein>
    <recommendedName>
        <fullName evidence="2">DUF5648 domain-containing protein</fullName>
    </recommendedName>
</protein>
<evidence type="ECO:0000256" key="1">
    <source>
        <dbReference type="SAM" id="SignalP"/>
    </source>
</evidence>
<reference evidence="3" key="1">
    <citation type="submission" date="2018-04" db="EMBL/GenBank/DDBJ databases">
        <title>Whole genome sequencing of Hypsizygus marmoreus.</title>
        <authorList>
            <person name="Choi I.-G."/>
            <person name="Min B."/>
            <person name="Kim J.-G."/>
            <person name="Kim S."/>
            <person name="Oh Y.-L."/>
            <person name="Kong W.-S."/>
            <person name="Park H."/>
            <person name="Jeong J."/>
            <person name="Song E.-S."/>
        </authorList>
    </citation>
    <scope>NUCLEOTIDE SEQUENCE [LARGE SCALE GENOMIC DNA]</scope>
    <source>
        <strain evidence="3">51987-8</strain>
    </source>
</reference>
<feature type="chain" id="PRO_5016753491" description="DUF5648 domain-containing protein" evidence="1">
    <location>
        <begin position="21"/>
        <end position="192"/>
    </location>
</feature>
<dbReference type="AlphaFoldDB" id="A0A369JSG0"/>
<dbReference type="Proteomes" id="UP000076154">
    <property type="component" value="Unassembled WGS sequence"/>
</dbReference>
<keyword evidence="1" id="KW-0732">Signal</keyword>
<dbReference type="EMBL" id="LUEZ02000045">
    <property type="protein sequence ID" value="RDB24160.1"/>
    <property type="molecule type" value="Genomic_DNA"/>
</dbReference>
<proteinExistence type="predicted"/>
<sequence length="192" mass="21351">MKCRHQTLLFILLSAGISLASPTPSLNPDHRQAARNLGGTFPPCEASRLQEAVPFLRAFNGKTTDHFYTTDAKELATFIRRGYKSDGTSGLLYKSQQPGTVPLYREYDARSTDHIYTTDLGEITVVAKKGLKREGIAGYIYPRQYCGAVPLYRLFNAKARDHLYTTSSEEVESALKDGWTSQGTAGYIFQAK</sequence>
<evidence type="ECO:0000313" key="4">
    <source>
        <dbReference type="Proteomes" id="UP000076154"/>
    </source>
</evidence>
<keyword evidence="4" id="KW-1185">Reference proteome</keyword>
<gene>
    <name evidence="3" type="ORF">Hypma_008614</name>
</gene>
<comment type="caution">
    <text evidence="3">The sequence shown here is derived from an EMBL/GenBank/DDBJ whole genome shotgun (WGS) entry which is preliminary data.</text>
</comment>
<feature type="domain" description="DUF5648" evidence="2">
    <location>
        <begin position="54"/>
        <end position="188"/>
    </location>
</feature>
<accession>A0A369JSG0</accession>
<dbReference type="InParanoid" id="A0A369JSG0"/>
<feature type="signal peptide" evidence="1">
    <location>
        <begin position="1"/>
        <end position="20"/>
    </location>
</feature>
<organism evidence="3 4">
    <name type="scientific">Hypsizygus marmoreus</name>
    <name type="common">White beech mushroom</name>
    <name type="synonym">Agaricus marmoreus</name>
    <dbReference type="NCBI Taxonomy" id="39966"/>
    <lineage>
        <taxon>Eukaryota</taxon>
        <taxon>Fungi</taxon>
        <taxon>Dikarya</taxon>
        <taxon>Basidiomycota</taxon>
        <taxon>Agaricomycotina</taxon>
        <taxon>Agaricomycetes</taxon>
        <taxon>Agaricomycetidae</taxon>
        <taxon>Agaricales</taxon>
        <taxon>Tricholomatineae</taxon>
        <taxon>Lyophyllaceae</taxon>
        <taxon>Hypsizygus</taxon>
    </lineage>
</organism>
<dbReference type="Pfam" id="PF18885">
    <property type="entry name" value="DUF5648"/>
    <property type="match status" value="1"/>
</dbReference>